<dbReference type="Pfam" id="PF04082">
    <property type="entry name" value="Fungal_trans"/>
    <property type="match status" value="1"/>
</dbReference>
<sequence length="727" mass="80394">MSERRFFCKQDGCSAVFTKGEHLARHERGHLGLKPFICDICTRRFGRQDSLLRHIRTHRTQTTENARFGEQDQRFGTATSLLSSSLAGTDPSTGFGLAQESMQLCQTHPISSPDRVHNSTRASNATAAADTAASNDAGRNALNYRDDFDWNFNDDDLFKILLATPTAASTSGFSRPQSSLGVLQGSAQANPDSDWLQGSAEAGRKAVQAMNRVIQSLPESLVVLESENAASIFFEDCLDLFFRHHLDVVPIIHRPTFNPRECNTTSLLHILSLGSCFLPGPTYEADSLYLISHAVMANAWEQLLTCRGPHDGNDGVQLVLSCSLGATYALVCRNSRIRKMSHSARGLGSVWARDCGLFSIDSYRGIVVPSLTAPNAEKLAAWQKWAAGETQLRGLLWQYVIDGLSSQFYHHPTLLRHEANPLSLPTSSAAFNAASPDAWIKEMSDCNRHSQLTVREYVRALFRGDVDTIRRPISKLGIRVVLECLQSLILREADGGEDTIGAISKSEIFAALLNLKYHHFDGSDSGVELLLRWHSVCLSMSADVRRLCEEVGPSQLIAELFHLPPKELEKGRNLFDLRAWVHATDARRAILHALEIRELAQRLSFGEAYSIHTPFTMFSAATVVAAFLAAESRSLHVPVQIDWAVLYEDLSKPVHSSTTLDIRSIETINFLAGTSARACGITTLRKLSSEMNMFHSQVQAMAGTWGITRAAQEVIEQWAQIFRGCGR</sequence>
<evidence type="ECO:0000256" key="1">
    <source>
        <dbReference type="ARBA" id="ARBA00004123"/>
    </source>
</evidence>
<name>A0A0D1YMT7_9EURO</name>
<keyword evidence="11" id="KW-1185">Reference proteome</keyword>
<dbReference type="EMBL" id="KN847495">
    <property type="protein sequence ID" value="KIW16361.1"/>
    <property type="molecule type" value="Genomic_DNA"/>
</dbReference>
<dbReference type="SMART" id="SM00355">
    <property type="entry name" value="ZnF_C2H2"/>
    <property type="match status" value="2"/>
</dbReference>
<comment type="subcellular location">
    <subcellularLocation>
        <location evidence="1">Nucleus</location>
    </subcellularLocation>
</comment>
<dbReference type="SUPFAM" id="SSF57667">
    <property type="entry name" value="beta-beta-alpha zinc fingers"/>
    <property type="match status" value="1"/>
</dbReference>
<keyword evidence="4 7" id="KW-0863">Zinc-finger</keyword>
<dbReference type="GO" id="GO:0000978">
    <property type="term" value="F:RNA polymerase II cis-regulatory region sequence-specific DNA binding"/>
    <property type="evidence" value="ECO:0007669"/>
    <property type="project" value="InterPro"/>
</dbReference>
<reference evidence="10 11" key="1">
    <citation type="submission" date="2015-01" db="EMBL/GenBank/DDBJ databases">
        <title>The Genome Sequence of Exophiala spinifera CBS89968.</title>
        <authorList>
            <consortium name="The Broad Institute Genomics Platform"/>
            <person name="Cuomo C."/>
            <person name="de Hoog S."/>
            <person name="Gorbushina A."/>
            <person name="Stielow B."/>
            <person name="Teixiera M."/>
            <person name="Abouelleil A."/>
            <person name="Chapman S.B."/>
            <person name="Priest M."/>
            <person name="Young S.K."/>
            <person name="Wortman J."/>
            <person name="Nusbaum C."/>
            <person name="Birren B."/>
        </authorList>
    </citation>
    <scope>NUCLEOTIDE SEQUENCE [LARGE SCALE GENOMIC DNA]</scope>
    <source>
        <strain evidence="10 11">CBS 89968</strain>
    </source>
</reference>
<evidence type="ECO:0000313" key="10">
    <source>
        <dbReference type="EMBL" id="KIW16361.1"/>
    </source>
</evidence>
<dbReference type="FunFam" id="3.30.160.60:FF:000446">
    <property type="entry name" value="Zinc finger protein"/>
    <property type="match status" value="1"/>
</dbReference>
<dbReference type="GO" id="GO:0006351">
    <property type="term" value="P:DNA-templated transcription"/>
    <property type="evidence" value="ECO:0007669"/>
    <property type="project" value="InterPro"/>
</dbReference>
<dbReference type="InterPro" id="IPR051059">
    <property type="entry name" value="VerF-like"/>
</dbReference>
<dbReference type="Pfam" id="PF00096">
    <property type="entry name" value="zf-C2H2"/>
    <property type="match status" value="1"/>
</dbReference>
<evidence type="ECO:0000313" key="11">
    <source>
        <dbReference type="Proteomes" id="UP000053328"/>
    </source>
</evidence>
<dbReference type="GO" id="GO:0005634">
    <property type="term" value="C:nucleus"/>
    <property type="evidence" value="ECO:0007669"/>
    <property type="project" value="UniProtKB-SubCell"/>
</dbReference>
<dbReference type="AlphaFoldDB" id="A0A0D1YMT7"/>
<dbReference type="PANTHER" id="PTHR40626:SF14">
    <property type="entry name" value="C2H2 TYPE ZINC FINGER DOMAIN PROTEIN (AFU_ORTHOLOGUE AFUA_1G02360)"/>
    <property type="match status" value="1"/>
</dbReference>
<evidence type="ECO:0000256" key="5">
    <source>
        <dbReference type="ARBA" id="ARBA00022833"/>
    </source>
</evidence>
<dbReference type="GO" id="GO:0000981">
    <property type="term" value="F:DNA-binding transcription factor activity, RNA polymerase II-specific"/>
    <property type="evidence" value="ECO:0007669"/>
    <property type="project" value="InterPro"/>
</dbReference>
<dbReference type="InterPro" id="IPR036236">
    <property type="entry name" value="Znf_C2H2_sf"/>
</dbReference>
<dbReference type="OrthoDB" id="3945418at2759"/>
<dbReference type="Proteomes" id="UP000053328">
    <property type="component" value="Unassembled WGS sequence"/>
</dbReference>
<dbReference type="InterPro" id="IPR007219">
    <property type="entry name" value="XnlR_reg_dom"/>
</dbReference>
<dbReference type="CDD" id="cd12148">
    <property type="entry name" value="fungal_TF_MHR"/>
    <property type="match status" value="1"/>
</dbReference>
<protein>
    <recommendedName>
        <fullName evidence="9">C2H2-type domain-containing protein</fullName>
    </recommendedName>
</protein>
<dbReference type="VEuPathDB" id="FungiDB:PV08_06412"/>
<accession>A0A0D1YMT7</accession>
<keyword evidence="5" id="KW-0862">Zinc</keyword>
<dbReference type="Gene3D" id="3.30.160.60">
    <property type="entry name" value="Classic Zinc Finger"/>
    <property type="match status" value="2"/>
</dbReference>
<keyword evidence="2" id="KW-0479">Metal-binding</keyword>
<evidence type="ECO:0000259" key="9">
    <source>
        <dbReference type="PROSITE" id="PS50157"/>
    </source>
</evidence>
<evidence type="ECO:0000256" key="7">
    <source>
        <dbReference type="PROSITE-ProRule" id="PRU00042"/>
    </source>
</evidence>
<dbReference type="PANTHER" id="PTHR40626">
    <property type="entry name" value="MIP31509P"/>
    <property type="match status" value="1"/>
</dbReference>
<evidence type="ECO:0000256" key="8">
    <source>
        <dbReference type="SAM" id="MobiDB-lite"/>
    </source>
</evidence>
<dbReference type="HOGENOM" id="CLU_024140_0_0_1"/>
<dbReference type="GeneID" id="27333495"/>
<feature type="domain" description="C2H2-type" evidence="9">
    <location>
        <begin position="36"/>
        <end position="63"/>
    </location>
</feature>
<feature type="region of interest" description="Disordered" evidence="8">
    <location>
        <begin position="109"/>
        <end position="133"/>
    </location>
</feature>
<keyword evidence="6" id="KW-0539">Nucleus</keyword>
<proteinExistence type="predicted"/>
<evidence type="ECO:0000256" key="6">
    <source>
        <dbReference type="ARBA" id="ARBA00023242"/>
    </source>
</evidence>
<evidence type="ECO:0000256" key="2">
    <source>
        <dbReference type="ARBA" id="ARBA00022723"/>
    </source>
</evidence>
<organism evidence="10 11">
    <name type="scientific">Exophiala spinifera</name>
    <dbReference type="NCBI Taxonomy" id="91928"/>
    <lineage>
        <taxon>Eukaryota</taxon>
        <taxon>Fungi</taxon>
        <taxon>Dikarya</taxon>
        <taxon>Ascomycota</taxon>
        <taxon>Pezizomycotina</taxon>
        <taxon>Eurotiomycetes</taxon>
        <taxon>Chaetothyriomycetidae</taxon>
        <taxon>Chaetothyriales</taxon>
        <taxon>Herpotrichiellaceae</taxon>
        <taxon>Exophiala</taxon>
    </lineage>
</organism>
<keyword evidence="3" id="KW-0677">Repeat</keyword>
<dbReference type="InterPro" id="IPR013087">
    <property type="entry name" value="Znf_C2H2_type"/>
</dbReference>
<evidence type="ECO:0000256" key="3">
    <source>
        <dbReference type="ARBA" id="ARBA00022737"/>
    </source>
</evidence>
<feature type="compositionally biased region" description="Low complexity" evidence="8">
    <location>
        <begin position="122"/>
        <end position="133"/>
    </location>
</feature>
<gene>
    <name evidence="10" type="ORF">PV08_06412</name>
</gene>
<dbReference type="STRING" id="91928.A0A0D1YMT7"/>
<dbReference type="PROSITE" id="PS50157">
    <property type="entry name" value="ZINC_FINGER_C2H2_2"/>
    <property type="match status" value="2"/>
</dbReference>
<dbReference type="GO" id="GO:0008270">
    <property type="term" value="F:zinc ion binding"/>
    <property type="evidence" value="ECO:0007669"/>
    <property type="project" value="UniProtKB-KW"/>
</dbReference>
<evidence type="ECO:0000256" key="4">
    <source>
        <dbReference type="ARBA" id="ARBA00022771"/>
    </source>
</evidence>
<dbReference type="GO" id="GO:0000785">
    <property type="term" value="C:chromatin"/>
    <property type="evidence" value="ECO:0007669"/>
    <property type="project" value="TreeGrafter"/>
</dbReference>
<feature type="domain" description="C2H2-type" evidence="9">
    <location>
        <begin position="6"/>
        <end position="35"/>
    </location>
</feature>
<dbReference type="PROSITE" id="PS00028">
    <property type="entry name" value="ZINC_FINGER_C2H2_1"/>
    <property type="match status" value="2"/>
</dbReference>
<dbReference type="RefSeq" id="XP_016236577.1">
    <property type="nucleotide sequence ID" value="XM_016380750.1"/>
</dbReference>